<name>A0A817A2M0_BRANA</name>
<proteinExistence type="predicted"/>
<protein>
    <submittedName>
        <fullName evidence="1">(rape) hypothetical protein</fullName>
    </submittedName>
</protein>
<accession>A0A817A2M0</accession>
<dbReference type="SUPFAM" id="SSF52058">
    <property type="entry name" value="L domain-like"/>
    <property type="match status" value="1"/>
</dbReference>
<sequence>LRASSFFFPFSSSISISLSCCDFDFDISDEIGRIPTLLRRLFLNLSCNSFAGAIPSRFSSLVNLGTLDISHNKLAGNLNVLGSWLIFRTSSHSTSPSTNSPASCPTSSLIFRIEQRTLYLQILHRP</sequence>
<dbReference type="Gene3D" id="3.80.10.10">
    <property type="entry name" value="Ribonuclease Inhibitor"/>
    <property type="match status" value="1"/>
</dbReference>
<evidence type="ECO:0000313" key="1">
    <source>
        <dbReference type="EMBL" id="CAF2223520.1"/>
    </source>
</evidence>
<dbReference type="EMBL" id="HG994362">
    <property type="protein sequence ID" value="CAF2223520.1"/>
    <property type="molecule type" value="Genomic_DNA"/>
</dbReference>
<dbReference type="InterPro" id="IPR032675">
    <property type="entry name" value="LRR_dom_sf"/>
</dbReference>
<feature type="non-terminal residue" evidence="1">
    <location>
        <position position="126"/>
    </location>
</feature>
<organism evidence="1">
    <name type="scientific">Brassica napus</name>
    <name type="common">Rape</name>
    <dbReference type="NCBI Taxonomy" id="3708"/>
    <lineage>
        <taxon>Eukaryota</taxon>
        <taxon>Viridiplantae</taxon>
        <taxon>Streptophyta</taxon>
        <taxon>Embryophyta</taxon>
        <taxon>Tracheophyta</taxon>
        <taxon>Spermatophyta</taxon>
        <taxon>Magnoliopsida</taxon>
        <taxon>eudicotyledons</taxon>
        <taxon>Gunneridae</taxon>
        <taxon>Pentapetalae</taxon>
        <taxon>rosids</taxon>
        <taxon>malvids</taxon>
        <taxon>Brassicales</taxon>
        <taxon>Brassicaceae</taxon>
        <taxon>Brassiceae</taxon>
        <taxon>Brassica</taxon>
    </lineage>
</organism>
<dbReference type="AlphaFoldDB" id="A0A817A2M0"/>
<dbReference type="Proteomes" id="UP001295469">
    <property type="component" value="Chromosome A08"/>
</dbReference>
<feature type="non-terminal residue" evidence="1">
    <location>
        <position position="1"/>
    </location>
</feature>
<dbReference type="InterPro" id="IPR001611">
    <property type="entry name" value="Leu-rich_rpt"/>
</dbReference>
<gene>
    <name evidence="1" type="ORF">DARMORV10_A08P07440.1</name>
</gene>
<dbReference type="Pfam" id="PF00560">
    <property type="entry name" value="LRR_1"/>
    <property type="match status" value="1"/>
</dbReference>
<reference evidence="1" key="1">
    <citation type="submission" date="2021-01" db="EMBL/GenBank/DDBJ databases">
        <authorList>
            <consortium name="Genoscope - CEA"/>
            <person name="William W."/>
        </authorList>
    </citation>
    <scope>NUCLEOTIDE SEQUENCE</scope>
</reference>